<evidence type="ECO:0000256" key="1">
    <source>
        <dbReference type="SAM" id="Phobius"/>
    </source>
</evidence>
<evidence type="ECO:0000313" key="2">
    <source>
        <dbReference type="EMBL" id="TBW73412.1"/>
    </source>
</evidence>
<reference evidence="2 3" key="1">
    <citation type="journal article" date="2019" name="Sci. Transl. Med.">
        <title>Quorum sensing between bacterial species on the skin protects against epidermal injury in atopic dermatitis.</title>
        <authorList>
            <person name="Williams M.R."/>
        </authorList>
    </citation>
    <scope>NUCLEOTIDE SEQUENCE [LARGE SCALE GENOMIC DNA]</scope>
    <source>
        <strain evidence="2 3">E7</strain>
    </source>
</reference>
<name>A0A4Q9WG69_STALU</name>
<dbReference type="Pfam" id="PF04276">
    <property type="entry name" value="DUF443"/>
    <property type="match status" value="1"/>
</dbReference>
<feature type="transmembrane region" description="Helical" evidence="1">
    <location>
        <begin position="139"/>
        <end position="167"/>
    </location>
</feature>
<dbReference type="RefSeq" id="WP_002492847.1">
    <property type="nucleotide sequence ID" value="NZ_AP021848.1"/>
</dbReference>
<protein>
    <submittedName>
        <fullName evidence="2">DUF443 family protein</fullName>
    </submittedName>
</protein>
<evidence type="ECO:0000313" key="3">
    <source>
        <dbReference type="Proteomes" id="UP000293637"/>
    </source>
</evidence>
<keyword evidence="1" id="KW-1133">Transmembrane helix</keyword>
<comment type="caution">
    <text evidence="2">The sequence shown here is derived from an EMBL/GenBank/DDBJ whole genome shotgun (WGS) entry which is preliminary data.</text>
</comment>
<feature type="transmembrane region" description="Helical" evidence="1">
    <location>
        <begin position="98"/>
        <end position="118"/>
    </location>
</feature>
<keyword evidence="1" id="KW-0812">Transmembrane</keyword>
<keyword evidence="1" id="KW-0472">Membrane</keyword>
<gene>
    <name evidence="2" type="ORF">EQ812_01000</name>
</gene>
<feature type="transmembrane region" description="Helical" evidence="1">
    <location>
        <begin position="173"/>
        <end position="194"/>
    </location>
</feature>
<dbReference type="InterPro" id="IPR005915">
    <property type="entry name" value="Tandem_5TM"/>
</dbReference>
<proteinExistence type="predicted"/>
<accession>A0A4Q9WG69</accession>
<dbReference type="GeneID" id="58091348"/>
<feature type="transmembrane region" description="Helical" evidence="1">
    <location>
        <begin position="71"/>
        <end position="92"/>
    </location>
</feature>
<sequence>MENVYTIYKNPRYKIIQKDNRYLMIDLEQNWYSYLCPMLNWFIPIKYTELSYKEFNNLNIFNNQNQSNQGLIAAGIGVTISVLLRSFIGLMNINISQIWMFVLFLIGFVGVIALRLSIRKKLNHPAFNKKSKQKVMLIPSFKNMVLVVFCYLISIYLIVGLFYMMVIENIQNIWIYICWLGIFFVFSFMNMASISDRKVHAKIKNIERQVK</sequence>
<dbReference type="AlphaFoldDB" id="A0A4Q9WG69"/>
<dbReference type="NCBIfam" id="TIGR01218">
    <property type="entry name" value="Gpos_tandem_5TM"/>
    <property type="match status" value="1"/>
</dbReference>
<dbReference type="EMBL" id="SCHB01000001">
    <property type="protein sequence ID" value="TBW73412.1"/>
    <property type="molecule type" value="Genomic_DNA"/>
</dbReference>
<dbReference type="Proteomes" id="UP000293637">
    <property type="component" value="Unassembled WGS sequence"/>
</dbReference>
<organism evidence="2 3">
    <name type="scientific">Staphylococcus lugdunensis</name>
    <dbReference type="NCBI Taxonomy" id="28035"/>
    <lineage>
        <taxon>Bacteria</taxon>
        <taxon>Bacillati</taxon>
        <taxon>Bacillota</taxon>
        <taxon>Bacilli</taxon>
        <taxon>Bacillales</taxon>
        <taxon>Staphylococcaceae</taxon>
        <taxon>Staphylococcus</taxon>
    </lineage>
</organism>